<protein>
    <submittedName>
        <fullName evidence="1">Uncharacterized protein</fullName>
    </submittedName>
</protein>
<gene>
    <name evidence="1" type="ORF">X797_001494</name>
</gene>
<dbReference type="Proteomes" id="UP000030151">
    <property type="component" value="Unassembled WGS sequence"/>
</dbReference>
<dbReference type="EMBL" id="JELW01000001">
    <property type="protein sequence ID" value="EXV06772.1"/>
    <property type="molecule type" value="Genomic_DNA"/>
</dbReference>
<evidence type="ECO:0000313" key="2">
    <source>
        <dbReference type="Proteomes" id="UP000030151"/>
    </source>
</evidence>
<name>A0A0A1V951_9HYPO</name>
<evidence type="ECO:0000313" key="1">
    <source>
        <dbReference type="EMBL" id="EXV06772.1"/>
    </source>
</evidence>
<comment type="caution">
    <text evidence="1">The sequence shown here is derived from an EMBL/GenBank/DDBJ whole genome shotgun (WGS) entry which is preliminary data.</text>
</comment>
<dbReference type="AlphaFoldDB" id="A0A0A1V951"/>
<organism evidence="1 2">
    <name type="scientific">Metarhizium robertsii</name>
    <dbReference type="NCBI Taxonomy" id="568076"/>
    <lineage>
        <taxon>Eukaryota</taxon>
        <taxon>Fungi</taxon>
        <taxon>Dikarya</taxon>
        <taxon>Ascomycota</taxon>
        <taxon>Pezizomycotina</taxon>
        <taxon>Sordariomycetes</taxon>
        <taxon>Hypocreomycetidae</taxon>
        <taxon>Hypocreales</taxon>
        <taxon>Clavicipitaceae</taxon>
        <taxon>Metarhizium</taxon>
    </lineage>
</organism>
<proteinExistence type="predicted"/>
<dbReference type="HOGENOM" id="CLU_096155_2_0_1"/>
<sequence>MCSGHPRAHPCGHTSLLWNYCRSATFNTMTGESMRCGNVTFGTYVRELKSGCPLSECKFKAKGGNWVCCKCHRGPNRRGWCNQPVIRLRRKLGSDDENEKEEADCTCDHMCCDECAVVGTST</sequence>
<reference evidence="1 2" key="1">
    <citation type="submission" date="2014-02" db="EMBL/GenBank/DDBJ databases">
        <title>The genome sequence of the entomopathogenic fungus Metarhizium robertsii ARSEF 2575.</title>
        <authorList>
            <person name="Giuliano Garisto Donzelli B."/>
            <person name="Roe B.A."/>
            <person name="Macmil S.L."/>
            <person name="Krasnoff S.B."/>
            <person name="Gibson D.M."/>
        </authorList>
    </citation>
    <scope>NUCLEOTIDE SEQUENCE [LARGE SCALE GENOMIC DNA]</scope>
    <source>
        <strain evidence="1 2">ARSEF 2575</strain>
    </source>
</reference>
<accession>A0A0A1V951</accession>